<reference evidence="2 3" key="1">
    <citation type="submission" date="2019-02" db="EMBL/GenBank/DDBJ databases">
        <title>Comparative genomic analysis of the Hafnia genus genomes.</title>
        <authorList>
            <person name="Zhiqiu Y."/>
            <person name="Chao Y."/>
            <person name="Yuhui D."/>
            <person name="Di H."/>
            <person name="Bin L."/>
        </authorList>
    </citation>
    <scope>NUCLEOTIDE SEQUENCE [LARGE SCALE GENOMIC DNA]</scope>
    <source>
        <strain evidence="2 3">PCM_1210</strain>
    </source>
</reference>
<name>A0ABD7Q0C1_HAFAL</name>
<feature type="compositionally biased region" description="Basic and acidic residues" evidence="1">
    <location>
        <begin position="412"/>
        <end position="421"/>
    </location>
</feature>
<dbReference type="AlphaFoldDB" id="A0ABD7Q0C1"/>
<protein>
    <submittedName>
        <fullName evidence="2">Phage major capsid protein, P2 family</fullName>
    </submittedName>
</protein>
<proteinExistence type="predicted"/>
<accession>A0ABD7Q0C1</accession>
<sequence>MKKNTRFAFNAFLSRLAELNGVAMDDLSAKFTVEPTVNQTLEDEIQQSAAFLTLVNIVPVPEQSGQLLGLGVGTTIAGTTNTADKEREPTDPTAFSDIEYKCEQTNFDTALTYPKLDMWAKFQDFQLRIRNAIIKRQALDRIMIGFNGLKREKTSNRAVNTMLQDVNVGWLEKIRKDAPAHVMAGVTGEDGSVKNVINVGKGGAYANLDALVMNAVDEIIDPVYQDDDGLVVICGRALLADKYFPLVNKEQENSEALAADMIISQKRMGGLQAVRAPYFPPNALMITRLDNLSIYWQEDTRRRSVIDNPKRDRIENLESVNEAYVVEDYRCVALIENIVMGPVEAPAPSAAMMSADVQSVEGVDSAKLADAIMLLAEKLGGDKADAVTGDAVQEAASQPAGNQPEDPTPTDKATKSDGKKA</sequence>
<organism evidence="2 3">
    <name type="scientific">Hafnia alvei</name>
    <dbReference type="NCBI Taxonomy" id="569"/>
    <lineage>
        <taxon>Bacteria</taxon>
        <taxon>Pseudomonadati</taxon>
        <taxon>Pseudomonadota</taxon>
        <taxon>Gammaproteobacteria</taxon>
        <taxon>Enterobacterales</taxon>
        <taxon>Hafniaceae</taxon>
        <taxon>Hafnia</taxon>
    </lineage>
</organism>
<gene>
    <name evidence="2" type="ORF">EYY96_19210</name>
</gene>
<dbReference type="EMBL" id="SITJ01000077">
    <property type="protein sequence ID" value="TBL65702.1"/>
    <property type="molecule type" value="Genomic_DNA"/>
</dbReference>
<evidence type="ECO:0000313" key="2">
    <source>
        <dbReference type="EMBL" id="TBL65702.1"/>
    </source>
</evidence>
<evidence type="ECO:0000313" key="3">
    <source>
        <dbReference type="Proteomes" id="UP000291600"/>
    </source>
</evidence>
<dbReference type="Proteomes" id="UP000291600">
    <property type="component" value="Unassembled WGS sequence"/>
</dbReference>
<evidence type="ECO:0000256" key="1">
    <source>
        <dbReference type="SAM" id="MobiDB-lite"/>
    </source>
</evidence>
<comment type="caution">
    <text evidence="2">The sequence shown here is derived from an EMBL/GenBank/DDBJ whole genome shotgun (WGS) entry which is preliminary data.</text>
</comment>
<dbReference type="Pfam" id="PF05125">
    <property type="entry name" value="Phage_cap_P2"/>
    <property type="match status" value="1"/>
</dbReference>
<dbReference type="InterPro" id="IPR006441">
    <property type="entry name" value="Phage_P2_GpN"/>
</dbReference>
<dbReference type="RefSeq" id="WP_130971536.1">
    <property type="nucleotide sequence ID" value="NZ_SITJ01000077.1"/>
</dbReference>
<dbReference type="NCBIfam" id="TIGR01551">
    <property type="entry name" value="major_capsid_P2"/>
    <property type="match status" value="1"/>
</dbReference>
<feature type="region of interest" description="Disordered" evidence="1">
    <location>
        <begin position="386"/>
        <end position="421"/>
    </location>
</feature>